<dbReference type="RefSeq" id="WP_183815448.1">
    <property type="nucleotide sequence ID" value="NZ_JACHOB010000001.1"/>
</dbReference>
<dbReference type="EMBL" id="JACHOB010000001">
    <property type="protein sequence ID" value="MBB4657965.1"/>
    <property type="molecule type" value="Genomic_DNA"/>
</dbReference>
<feature type="compositionally biased region" description="Basic and acidic residues" evidence="1">
    <location>
        <begin position="25"/>
        <end position="42"/>
    </location>
</feature>
<protein>
    <submittedName>
        <fullName evidence="2">Low affinity Fe/Cu permease</fullName>
    </submittedName>
</protein>
<dbReference type="Proteomes" id="UP000563524">
    <property type="component" value="Unassembled WGS sequence"/>
</dbReference>
<keyword evidence="3" id="KW-1185">Reference proteome</keyword>
<organism evidence="2 3">
    <name type="scientific">Parvularcula dongshanensis</name>
    <dbReference type="NCBI Taxonomy" id="1173995"/>
    <lineage>
        <taxon>Bacteria</taxon>
        <taxon>Pseudomonadati</taxon>
        <taxon>Pseudomonadota</taxon>
        <taxon>Alphaproteobacteria</taxon>
        <taxon>Parvularculales</taxon>
        <taxon>Parvularculaceae</taxon>
        <taxon>Parvularcula</taxon>
    </lineage>
</organism>
<evidence type="ECO:0000256" key="1">
    <source>
        <dbReference type="SAM" id="MobiDB-lite"/>
    </source>
</evidence>
<proteinExistence type="predicted"/>
<evidence type="ECO:0000313" key="3">
    <source>
        <dbReference type="Proteomes" id="UP000563524"/>
    </source>
</evidence>
<sequence length="63" mass="6778">MSDPQDAMNASLDHLREEATDDEQRDQVDIERGDAKNMKEAADDADSEQGIGAGVKSSGDVKN</sequence>
<gene>
    <name evidence="2" type="ORF">GGQ59_000465</name>
</gene>
<dbReference type="AlphaFoldDB" id="A0A840I0U9"/>
<accession>A0A840I0U9</accession>
<feature type="region of interest" description="Disordered" evidence="1">
    <location>
        <begin position="1"/>
        <end position="63"/>
    </location>
</feature>
<evidence type="ECO:0000313" key="2">
    <source>
        <dbReference type="EMBL" id="MBB4657965.1"/>
    </source>
</evidence>
<comment type="caution">
    <text evidence="2">The sequence shown here is derived from an EMBL/GenBank/DDBJ whole genome shotgun (WGS) entry which is preliminary data.</text>
</comment>
<reference evidence="2 3" key="1">
    <citation type="submission" date="2020-08" db="EMBL/GenBank/DDBJ databases">
        <title>Genomic Encyclopedia of Type Strains, Phase IV (KMG-IV): sequencing the most valuable type-strain genomes for metagenomic binning, comparative biology and taxonomic classification.</title>
        <authorList>
            <person name="Goeker M."/>
        </authorList>
    </citation>
    <scope>NUCLEOTIDE SEQUENCE [LARGE SCALE GENOMIC DNA]</scope>
    <source>
        <strain evidence="2 3">DSM 102850</strain>
    </source>
</reference>
<name>A0A840I0U9_9PROT</name>